<dbReference type="OrthoDB" id="5772781at2759"/>
<evidence type="ECO:0000313" key="4">
    <source>
        <dbReference type="Proteomes" id="UP000278143"/>
    </source>
</evidence>
<accession>A0A4P9YU55</accession>
<dbReference type="EC" id="2.7.1.172" evidence="1"/>
<dbReference type="Gene3D" id="3.90.1200.10">
    <property type="match status" value="1"/>
</dbReference>
<dbReference type="Pfam" id="PF03881">
    <property type="entry name" value="Fructosamin_kin"/>
    <property type="match status" value="1"/>
</dbReference>
<reference evidence="4" key="1">
    <citation type="journal article" date="2018" name="Nat. Microbiol.">
        <title>Leveraging single-cell genomics to expand the fungal tree of life.</title>
        <authorList>
            <person name="Ahrendt S.R."/>
            <person name="Quandt C.A."/>
            <person name="Ciobanu D."/>
            <person name="Clum A."/>
            <person name="Salamov A."/>
            <person name="Andreopoulos B."/>
            <person name="Cheng J.F."/>
            <person name="Woyke T."/>
            <person name="Pelin A."/>
            <person name="Henrissat B."/>
            <person name="Reynolds N.K."/>
            <person name="Benny G.L."/>
            <person name="Smith M.E."/>
            <person name="James T.Y."/>
            <person name="Grigoriev I.V."/>
        </authorList>
    </citation>
    <scope>NUCLEOTIDE SEQUENCE [LARGE SCALE GENOMIC DNA]</scope>
    <source>
        <strain evidence="4">Benny S71-1</strain>
    </source>
</reference>
<gene>
    <name evidence="3" type="ORF">SYNPS1DRAFT_18788</name>
</gene>
<dbReference type="AlphaFoldDB" id="A0A4P9YU55"/>
<evidence type="ECO:0000256" key="1">
    <source>
        <dbReference type="ARBA" id="ARBA00011961"/>
    </source>
</evidence>
<dbReference type="EMBL" id="KZ991089">
    <property type="protein sequence ID" value="RKP23325.1"/>
    <property type="molecule type" value="Genomic_DNA"/>
</dbReference>
<dbReference type="PIRSF" id="PIRSF006221">
    <property type="entry name" value="Ketosamine-3-kinase"/>
    <property type="match status" value="1"/>
</dbReference>
<dbReference type="PANTHER" id="PTHR12149:SF8">
    <property type="entry name" value="PROTEIN-RIBULOSAMINE 3-KINASE"/>
    <property type="match status" value="1"/>
</dbReference>
<evidence type="ECO:0000256" key="2">
    <source>
        <dbReference type="ARBA" id="ARBA00048655"/>
    </source>
</evidence>
<dbReference type="SUPFAM" id="SSF56112">
    <property type="entry name" value="Protein kinase-like (PK-like)"/>
    <property type="match status" value="1"/>
</dbReference>
<name>A0A4P9YU55_9FUNG</name>
<keyword evidence="4" id="KW-1185">Reference proteome</keyword>
<dbReference type="InterPro" id="IPR011009">
    <property type="entry name" value="Kinase-like_dom_sf"/>
</dbReference>
<keyword evidence="3" id="KW-0418">Kinase</keyword>
<keyword evidence="3" id="KW-0808">Transferase</keyword>
<protein>
    <recommendedName>
        <fullName evidence="1">protein-ribulosamine 3-kinase</fullName>
        <ecNumber evidence="1">2.7.1.172</ecNumber>
    </recommendedName>
</protein>
<dbReference type="GO" id="GO:0016301">
    <property type="term" value="F:kinase activity"/>
    <property type="evidence" value="ECO:0007669"/>
    <property type="project" value="UniProtKB-KW"/>
</dbReference>
<dbReference type="PANTHER" id="PTHR12149">
    <property type="entry name" value="FRUCTOSAMINE 3 KINASE-RELATED PROTEIN"/>
    <property type="match status" value="1"/>
</dbReference>
<proteinExistence type="predicted"/>
<dbReference type="InterPro" id="IPR016477">
    <property type="entry name" value="Fructo-/Ketosamine-3-kinase"/>
</dbReference>
<evidence type="ECO:0000313" key="3">
    <source>
        <dbReference type="EMBL" id="RKP23325.1"/>
    </source>
</evidence>
<dbReference type="GO" id="GO:0102193">
    <property type="term" value="F:protein-ribulosamine 3-kinase activity"/>
    <property type="evidence" value="ECO:0007669"/>
    <property type="project" value="UniProtKB-EC"/>
</dbReference>
<dbReference type="Proteomes" id="UP000278143">
    <property type="component" value="Unassembled WGS sequence"/>
</dbReference>
<comment type="catalytic activity">
    <reaction evidence="2">
        <text>N(6)-D-ribulosyl-L-lysyl-[protein] + ATP = N(6)-(3-O-phospho-D-ribulosyl)-L-lysyl-[protein] + ADP + H(+)</text>
        <dbReference type="Rhea" id="RHEA:48432"/>
        <dbReference type="Rhea" id="RHEA-COMP:12103"/>
        <dbReference type="Rhea" id="RHEA-COMP:12104"/>
        <dbReference type="ChEBI" id="CHEBI:15378"/>
        <dbReference type="ChEBI" id="CHEBI:30616"/>
        <dbReference type="ChEBI" id="CHEBI:90418"/>
        <dbReference type="ChEBI" id="CHEBI:90420"/>
        <dbReference type="ChEBI" id="CHEBI:456216"/>
        <dbReference type="EC" id="2.7.1.172"/>
    </reaction>
    <physiologicalReaction direction="left-to-right" evidence="2">
        <dbReference type="Rhea" id="RHEA:48433"/>
    </physiologicalReaction>
</comment>
<organism evidence="3 4">
    <name type="scientific">Syncephalis pseudoplumigaleata</name>
    <dbReference type="NCBI Taxonomy" id="1712513"/>
    <lineage>
        <taxon>Eukaryota</taxon>
        <taxon>Fungi</taxon>
        <taxon>Fungi incertae sedis</taxon>
        <taxon>Zoopagomycota</taxon>
        <taxon>Zoopagomycotina</taxon>
        <taxon>Zoopagomycetes</taxon>
        <taxon>Zoopagales</taxon>
        <taxon>Piptocephalidaceae</taxon>
        <taxon>Syncephalis</taxon>
    </lineage>
</organism>
<sequence>MFQAEYLSLALINQVVEGFAPHPMFYGVLDDDSAYLVTEFVPISGQQDAAAHASIPMHANKGHSRGCYGFPCTTYCGATPQANTPCPDGWSVFWRDKRLRPLLATLEHDQELNRLGHELTPMVPQIIGDDTLITPSLIHGDLWSGNWGIRADTAEAVIFDPAMYFGHHEAEFGIVNMFGGLYNDFYEIYNEAFPPTPERARRVKLYEIYHHLNHYILMDSPAYRHSAIRLMHQLLGH</sequence>